<organism evidence="2 3">
    <name type="scientific">Hydrogenobacter thermophilus (strain DSM 6534 / IAM 12695 / TK-6)</name>
    <dbReference type="NCBI Taxonomy" id="608538"/>
    <lineage>
        <taxon>Bacteria</taxon>
        <taxon>Pseudomonadati</taxon>
        <taxon>Aquificota</taxon>
        <taxon>Aquificia</taxon>
        <taxon>Aquificales</taxon>
        <taxon>Aquificaceae</taxon>
        <taxon>Hydrogenobacter</taxon>
    </lineage>
</organism>
<dbReference type="KEGG" id="hth:HTH_0901"/>
<keyword evidence="3" id="KW-1185">Reference proteome</keyword>
<reference evidence="2 3" key="1">
    <citation type="journal article" date="2010" name="J. Bacteriol.">
        <title>Complete genome sequence of the thermophilic, obligately chemolithoautotrophic hydrogen-oxidizing bacterium Hydrogenobacter thermophilus TK-6.</title>
        <authorList>
            <person name="Arai H."/>
            <person name="Kanbe H."/>
            <person name="Ishii M."/>
            <person name="Igarashi Y."/>
        </authorList>
    </citation>
    <scope>NUCLEOTIDE SEQUENCE [LARGE SCALE GENOMIC DNA]</scope>
    <source>
        <strain evidence="3">DSM 6534 / IAM 12695 / TK-6 [Tokyo]</strain>
    </source>
</reference>
<gene>
    <name evidence="2" type="ordered locus">HTH_0901</name>
</gene>
<keyword evidence="1" id="KW-1133">Transmembrane helix</keyword>
<proteinExistence type="predicted"/>
<dbReference type="Proteomes" id="UP000002574">
    <property type="component" value="Chromosome"/>
</dbReference>
<evidence type="ECO:0000313" key="3">
    <source>
        <dbReference type="Proteomes" id="UP000002574"/>
    </source>
</evidence>
<dbReference type="PATRIC" id="fig|608538.5.peg.920"/>
<dbReference type="EMBL" id="AP011112">
    <property type="protein sequence ID" value="BAI69360.1"/>
    <property type="molecule type" value="Genomic_DNA"/>
</dbReference>
<dbReference type="STRING" id="608538.HTH_0901"/>
<feature type="transmembrane region" description="Helical" evidence="1">
    <location>
        <begin position="12"/>
        <end position="31"/>
    </location>
</feature>
<keyword evidence="1" id="KW-0812">Transmembrane</keyword>
<evidence type="ECO:0000256" key="1">
    <source>
        <dbReference type="SAM" id="Phobius"/>
    </source>
</evidence>
<dbReference type="AlphaFoldDB" id="D3DHQ8"/>
<sequence>MRLPDKDGDWQVLISLLMLVCSIVLILIAEAKNRQAEATLKEISKTIKEVCR</sequence>
<evidence type="ECO:0000313" key="2">
    <source>
        <dbReference type="EMBL" id="BAI69360.1"/>
    </source>
</evidence>
<name>D3DHQ8_HYDTT</name>
<dbReference type="KEGG" id="hte:Hydth_0900"/>
<protein>
    <submittedName>
        <fullName evidence="2">Uncharacterized protein</fullName>
    </submittedName>
</protein>
<keyword evidence="1" id="KW-0472">Membrane</keyword>
<dbReference type="RefSeq" id="WP_012963540.1">
    <property type="nucleotide sequence ID" value="NC_013799.1"/>
</dbReference>
<accession>D3DHQ8</accession>